<evidence type="ECO:0000313" key="3">
    <source>
        <dbReference type="Proteomes" id="UP000489600"/>
    </source>
</evidence>
<accession>A0A565C331</accession>
<sequence>MFNGDFIGLWAFGIGAGLTIAAPTTVRFMVNGMVRIEGMHVFITLTRAVRDGQPPAPDLAQEVASA</sequence>
<protein>
    <submittedName>
        <fullName evidence="2">Uncharacterized protein</fullName>
    </submittedName>
</protein>
<evidence type="ECO:0000313" key="2">
    <source>
        <dbReference type="EMBL" id="VVB07968.1"/>
    </source>
</evidence>
<gene>
    <name evidence="2" type="ORF">ANE_LOCUS18412</name>
</gene>
<dbReference type="EMBL" id="CABITT030000006">
    <property type="protein sequence ID" value="VVB07968.1"/>
    <property type="molecule type" value="Genomic_DNA"/>
</dbReference>
<proteinExistence type="predicted"/>
<evidence type="ECO:0000256" key="1">
    <source>
        <dbReference type="SAM" id="Phobius"/>
    </source>
</evidence>
<comment type="caution">
    <text evidence="2">The sequence shown here is derived from an EMBL/GenBank/DDBJ whole genome shotgun (WGS) entry which is preliminary data.</text>
</comment>
<keyword evidence="1" id="KW-1133">Transmembrane helix</keyword>
<dbReference type="Proteomes" id="UP000489600">
    <property type="component" value="Unassembled WGS sequence"/>
</dbReference>
<keyword evidence="3" id="KW-1185">Reference proteome</keyword>
<feature type="transmembrane region" description="Helical" evidence="1">
    <location>
        <begin position="6"/>
        <end position="30"/>
    </location>
</feature>
<organism evidence="2 3">
    <name type="scientific">Arabis nemorensis</name>
    <dbReference type="NCBI Taxonomy" id="586526"/>
    <lineage>
        <taxon>Eukaryota</taxon>
        <taxon>Viridiplantae</taxon>
        <taxon>Streptophyta</taxon>
        <taxon>Embryophyta</taxon>
        <taxon>Tracheophyta</taxon>
        <taxon>Spermatophyta</taxon>
        <taxon>Magnoliopsida</taxon>
        <taxon>eudicotyledons</taxon>
        <taxon>Gunneridae</taxon>
        <taxon>Pentapetalae</taxon>
        <taxon>rosids</taxon>
        <taxon>malvids</taxon>
        <taxon>Brassicales</taxon>
        <taxon>Brassicaceae</taxon>
        <taxon>Arabideae</taxon>
        <taxon>Arabis</taxon>
    </lineage>
</organism>
<reference evidence="2" key="1">
    <citation type="submission" date="2019-07" db="EMBL/GenBank/DDBJ databases">
        <authorList>
            <person name="Dittberner H."/>
        </authorList>
    </citation>
    <scope>NUCLEOTIDE SEQUENCE [LARGE SCALE GENOMIC DNA]</scope>
</reference>
<keyword evidence="1" id="KW-0472">Membrane</keyword>
<name>A0A565C331_9BRAS</name>
<dbReference type="AlphaFoldDB" id="A0A565C331"/>
<keyword evidence="1" id="KW-0812">Transmembrane</keyword>